<dbReference type="EMBL" id="JBBPFD010000014">
    <property type="protein sequence ID" value="KAK7898428.1"/>
    <property type="molecule type" value="Genomic_DNA"/>
</dbReference>
<protein>
    <recommendedName>
        <fullName evidence="2">HNF-p1 domain-containing protein</fullName>
    </recommendedName>
</protein>
<dbReference type="GO" id="GO:0005634">
    <property type="term" value="C:nucleus"/>
    <property type="evidence" value="ECO:0007669"/>
    <property type="project" value="InterPro"/>
</dbReference>
<dbReference type="InterPro" id="IPR040363">
    <property type="entry name" value="HMBOX1"/>
</dbReference>
<comment type="caution">
    <text evidence="3">The sequence shown here is derived from an EMBL/GenBank/DDBJ whole genome shotgun (WGS) entry which is preliminary data.</text>
</comment>
<dbReference type="GO" id="GO:0003691">
    <property type="term" value="F:double-stranded telomeric DNA binding"/>
    <property type="evidence" value="ECO:0007669"/>
    <property type="project" value="InterPro"/>
</dbReference>
<evidence type="ECO:0000256" key="1">
    <source>
        <dbReference type="SAM" id="MobiDB-lite"/>
    </source>
</evidence>
<dbReference type="InterPro" id="IPR044866">
    <property type="entry name" value="HNF_P1"/>
</dbReference>
<dbReference type="GO" id="GO:0045893">
    <property type="term" value="P:positive regulation of DNA-templated transcription"/>
    <property type="evidence" value="ECO:0007669"/>
    <property type="project" value="InterPro"/>
</dbReference>
<accession>A0AAW0NGM8</accession>
<dbReference type="PANTHER" id="PTHR14618:SF5">
    <property type="entry name" value="HOMEOBOX-CONTAINING PROTEIN 1"/>
    <property type="match status" value="1"/>
</dbReference>
<feature type="compositionally biased region" description="Low complexity" evidence="1">
    <location>
        <begin position="84"/>
        <end position="98"/>
    </location>
</feature>
<proteinExistence type="predicted"/>
<feature type="domain" description="HNF-p1" evidence="2">
    <location>
        <begin position="36"/>
        <end position="67"/>
    </location>
</feature>
<evidence type="ECO:0000259" key="2">
    <source>
        <dbReference type="PROSITE" id="PS51937"/>
    </source>
</evidence>
<dbReference type="Pfam" id="PF04814">
    <property type="entry name" value="HNF-1_N"/>
    <property type="match status" value="1"/>
</dbReference>
<evidence type="ECO:0000313" key="4">
    <source>
        <dbReference type="Proteomes" id="UP001460270"/>
    </source>
</evidence>
<evidence type="ECO:0000313" key="3">
    <source>
        <dbReference type="EMBL" id="KAK7898428.1"/>
    </source>
</evidence>
<dbReference type="PROSITE" id="PS51937">
    <property type="entry name" value="HNF_P1"/>
    <property type="match status" value="1"/>
</dbReference>
<dbReference type="Proteomes" id="UP001460270">
    <property type="component" value="Unassembled WGS sequence"/>
</dbReference>
<organism evidence="3 4">
    <name type="scientific">Mugilogobius chulae</name>
    <name type="common">yellowstripe goby</name>
    <dbReference type="NCBI Taxonomy" id="88201"/>
    <lineage>
        <taxon>Eukaryota</taxon>
        <taxon>Metazoa</taxon>
        <taxon>Chordata</taxon>
        <taxon>Craniata</taxon>
        <taxon>Vertebrata</taxon>
        <taxon>Euteleostomi</taxon>
        <taxon>Actinopterygii</taxon>
        <taxon>Neopterygii</taxon>
        <taxon>Teleostei</taxon>
        <taxon>Neoteleostei</taxon>
        <taxon>Acanthomorphata</taxon>
        <taxon>Gobiaria</taxon>
        <taxon>Gobiiformes</taxon>
        <taxon>Gobioidei</taxon>
        <taxon>Gobiidae</taxon>
        <taxon>Gobionellinae</taxon>
        <taxon>Mugilogobius</taxon>
    </lineage>
</organism>
<feature type="region of interest" description="Disordered" evidence="1">
    <location>
        <begin position="74"/>
        <end position="99"/>
    </location>
</feature>
<name>A0AAW0NGM8_9GOBI</name>
<reference evidence="4" key="1">
    <citation type="submission" date="2024-04" db="EMBL/GenBank/DDBJ databases">
        <title>Salinicola lusitanus LLJ914,a marine bacterium isolated from the Okinawa Trough.</title>
        <authorList>
            <person name="Li J."/>
        </authorList>
    </citation>
    <scope>NUCLEOTIDE SEQUENCE [LARGE SCALE GENOMIC DNA]</scope>
</reference>
<dbReference type="PANTHER" id="PTHR14618">
    <property type="entry name" value="HOMEODOX-CONTAINING PROTEIN 1 HMBOX1"/>
    <property type="match status" value="1"/>
</dbReference>
<dbReference type="AlphaFoldDB" id="A0AAW0NGM8"/>
<sequence>MRQWSVPVATPRTEPLPGCLSVSPPPAEVTMECCEVEPRYTIEQIDLLQRLRLSGMTKPQIIHALESLERLDPDTRPAHCDANPAPSQTTATTTAPTPLLHPPPRLRCLWLPLQPKLLAWMEQPCLLATATRPHPRRCTPNSGSSKVIQL</sequence>
<gene>
    <name evidence="3" type="ORF">WMY93_019281</name>
</gene>
<keyword evidence="4" id="KW-1185">Reference proteome</keyword>
<dbReference type="InterPro" id="IPR006899">
    <property type="entry name" value="HNF-1_N"/>
</dbReference>